<evidence type="ECO:0000313" key="3">
    <source>
        <dbReference type="EMBL" id="ETB58449.1"/>
    </source>
</evidence>
<feature type="compositionally biased region" description="Polar residues" evidence="1">
    <location>
        <begin position="2322"/>
        <end position="2339"/>
    </location>
</feature>
<feature type="compositionally biased region" description="Basic and acidic residues" evidence="1">
    <location>
        <begin position="803"/>
        <end position="814"/>
    </location>
</feature>
<feature type="compositionally biased region" description="Low complexity" evidence="1">
    <location>
        <begin position="27"/>
        <end position="43"/>
    </location>
</feature>
<evidence type="ECO:0000313" key="4">
    <source>
        <dbReference type="Proteomes" id="UP000018538"/>
    </source>
</evidence>
<feature type="compositionally biased region" description="Polar residues" evidence="1">
    <location>
        <begin position="10"/>
        <end position="19"/>
    </location>
</feature>
<accession>V7PG83</accession>
<feature type="compositionally biased region" description="Basic and acidic residues" evidence="1">
    <location>
        <begin position="2289"/>
        <end position="2307"/>
    </location>
</feature>
<organism evidence="3 4">
    <name type="scientific">Plasmodium yoelii 17X</name>
    <dbReference type="NCBI Taxonomy" id="1323249"/>
    <lineage>
        <taxon>Eukaryota</taxon>
        <taxon>Sar</taxon>
        <taxon>Alveolata</taxon>
        <taxon>Apicomplexa</taxon>
        <taxon>Aconoidasida</taxon>
        <taxon>Haemosporida</taxon>
        <taxon>Plasmodiidae</taxon>
        <taxon>Plasmodium</taxon>
        <taxon>Plasmodium (Vinckeia)</taxon>
    </lineage>
</organism>
<feature type="region of interest" description="Disordered" evidence="1">
    <location>
        <begin position="621"/>
        <end position="642"/>
    </location>
</feature>
<keyword evidence="2" id="KW-1133">Transmembrane helix</keyword>
<feature type="compositionally biased region" description="Basic and acidic residues" evidence="1">
    <location>
        <begin position="2340"/>
        <end position="2351"/>
    </location>
</feature>
<feature type="transmembrane region" description="Helical" evidence="2">
    <location>
        <begin position="1492"/>
        <end position="1511"/>
    </location>
</feature>
<keyword evidence="2" id="KW-0812">Transmembrane</keyword>
<gene>
    <name evidence="3" type="ORF">YYC_04047</name>
</gene>
<evidence type="ECO:0000256" key="1">
    <source>
        <dbReference type="SAM" id="MobiDB-lite"/>
    </source>
</evidence>
<protein>
    <submittedName>
        <fullName evidence="3">Uncharacterized protein</fullName>
    </submittedName>
</protein>
<feature type="region of interest" description="Disordered" evidence="1">
    <location>
        <begin position="2020"/>
        <end position="2061"/>
    </location>
</feature>
<keyword evidence="4" id="KW-1185">Reference proteome</keyword>
<sequence>MKLENESPTDKQICNNNLMDHSYDSMGANGKDSGNSDGNNSDSKISDEAIFVNHKINSLGNSKDDPQKMKKEQTQNSEFPNLISEEEKKKLFYKKVDEILNMNNSNDDEWIQSEDEKASSNSMIIEKDEYVKKIKSKDVESCYGKKIKSKYRDKNIFNESFWNIQDNELHNILKKNKYEYTKMNITMDNAFYKYLYICKKKQQKKMIANRNKISKINQVCQSNKVNDSNLISPFGSNRYQTEFSNHVILVDAENVEKDNSWINDNNESDIFSEELSTDTEQPENNQVELSKDINFLYIEYFIRSKKIIKLRNIYKYIYNKRNIFYLKALVYKNVYILNCDNDVNKTCNNFANKNINKYCINNNFSNKNISKYCINNNFLCMAMNNDEVIVFSLKELELNSRIFCKGNYQDDVKIKEFITTLIPNKYEQNCMKTSFNYYESSYCTIVNDMIKNIRNIDINNLNKLCICTDKSLYIYEIVILENYVIKYKYINSYNEKTNSLLINNKIWLAYLINDKKFIYFTCFNIIYMNKNSKMFNNNIYTISKDIKFKYRLLNIQIHKQFLFASYNNKVTVLKDEKFLFAIKFDKTGEIIQSGNLGNKIEDNVNSKKLAHTSANLLNGKDEANLENGENDENDIDENGIDENGIDEKREETHFESEKKKKKFIPFLSILEWENYFCAGYVNKLIIFEYSSSKVQIKKKFILKHNICYLNNSVNNILIIYDKKNIYIYQIININMEISLFQIFCKNYDKIQSYTILEEDNIYESFSSSIKCSIKNIKINRTDKIARFVFPLFNGPNNNGENNYDPKKKTDEHNTHSSKIGTNTNNFYVNLIYLYILNNNKVDIIVLNSLIYLIYLFFYHKKYDSLLILILYIYNGDIPALVDLPLREEDRKNKIKKLLFLFFEMNMKSIIEGSYGGSITSNMCRDRLIQNSEQTYESNNIYEGYQKNGVSSDLLAYEFDSDSKDASNKYSDKEEDWEKIREVESENSEYISDEKIYIKNKVVNKSYIEELLKLCRLAIELSIKFNINLYEYIFNLFKMYNIENIYFYLCEYYIINKQICFTHHNLIQNFIEHFRKFYKICLFYNDICYDLFLFFCNYINDKWVENSDSCIGRHDGNFPKWEYINKYIFFLKFKKKNYKHMIKQRSNNIREEKNITLFENFDKYFCYKYLNIWKGLRHIKNIYSFICLINKYCKIFENINLENVIENIISLLPVHISSFLYSRHNDDKITNCEFFLSYIIRKKNKFFYKFCKDNNINNADFPIYIPSYIYTNFYQTYFLFDYVYSVIFKIPFSLSINRYETKKCEAKKCEAKKCEVKKCGVKRREPNLGTFSKSEQDINISQNFDINNLQNYFNIFFMYSKFFLSYKNCHSNSSTNKNVILFINHLCRRCSNFRDAISYSQIKENKFMNIFLWESNNLLVDKNVNIYLVESLLNEKNEIYKNNCNVNLNYFFNLDKNGIFLLFQLSLFDCFYIINNMFYYYNMTNEEHLINNFVYNICEFYIHLISTLIYYINNLKTILKNSLDSEICEDLVKNIFYEIKESKEDGFYKLKLFILKVFHYISLEKNYIINSNMKNIVTWIILQIYFIKKEINKIVNCLTYMLILFFIFAKDGIFFEYKLNIYFINFLFQQYSFINDVKNQNKLRAHIRVYRKICNQHFFYYNRQNCTDEKKQSFINYVSLFFVRNKNMFIKKNKIIKDNVVGYGKDTSTCDLVQYLIFRIYNIDLFNIFGDITLELNRCKTESNTHIASCYYETDENKSKTTTNHPTNDDNNFYFEDRKETIFKNRGCDVHNNLFRANDKAKRAQKKRKNSANPNNANPNNANPNNAHLNNANPNNAHLNANGNIFNMNDYRKNLKYILLLYVKKLIFIRDEENRKRSKSGLPDCEKKNKKRDINNLLKYIAFFSYIKKKKYKNIYLVILDYFCYYNPILTYYKNQKDLSKLYEYVYYKIYYFYNEKCVKKKLYGYIFYRYLFKHMHIFKDIFSYYILNSYFYFNKKTISLLKKKMEKNVKQTDIVANDTKSDIMNKGDGNGDDENGNGENGEDDENDETEETYQHYESKNKRSEHDDDVIRKDIIDVWKIFIKELINCDNFSDQLKQRTYFLLIYKCNMPYAIKKYVYKKIFRKYINLLCMHNKEKVYKFVKYIQAEIYQPIFIKYKINNVILYIYENSGDFIKITDLCLKEIKNKILNIFSVFNIKNKYEFSKNINYDDIYAINFSKKIDIYNFYSMPFKKNVLKKLGLKKKENAHTYLRGENIFMNNLFKEINYEHGQNFFYYYFVGKKQPHKVQKLHDEDQKKNDITNVDRDNNNNKYFENAPGDIKRTNQTKSMNSGNNKLSNNSDHGDGVEIKRKEDSEQNKNTLDLVKCYWIYNTEEYNLIFLYIYMLKFILKRNKHNNNKLNEYIIFHIINECLKNIIEISEQVIKKEQNKKKMDFFSYLFEQILLFVININSHVHTQKICKKLLYKYKNYQIKLIKLPLIAILKKMIDEHTFFNDNCQIAENKIKEQIKTYTNGKKKGLIINFKPEHSHKFNTDLYYISSATGKHKNSDYENSQNTYFSTNGIVYINKCEHGYHFSCSQKCYLCDDFKK</sequence>
<feature type="compositionally biased region" description="Acidic residues" evidence="1">
    <location>
        <begin position="628"/>
        <end position="642"/>
    </location>
</feature>
<evidence type="ECO:0000256" key="2">
    <source>
        <dbReference type="SAM" id="Phobius"/>
    </source>
</evidence>
<dbReference type="OrthoDB" id="370976at2759"/>
<feature type="compositionally biased region" description="Acidic residues" evidence="1">
    <location>
        <begin position="2030"/>
        <end position="2051"/>
    </location>
</feature>
<feature type="transmembrane region" description="Helical" evidence="2">
    <location>
        <begin position="1458"/>
        <end position="1480"/>
    </location>
</feature>
<feature type="region of interest" description="Disordered" evidence="1">
    <location>
        <begin position="798"/>
        <end position="817"/>
    </location>
</feature>
<dbReference type="Proteomes" id="UP000018538">
    <property type="component" value="Unassembled WGS sequence"/>
</dbReference>
<reference evidence="3 4" key="1">
    <citation type="submission" date="2013-11" db="EMBL/GenBank/DDBJ databases">
        <title>The Genome Sequence of Plasmodium yoelii 17X.</title>
        <authorList>
            <consortium name="The Broad Institute Genomics Platform"/>
            <consortium name="The Broad Institute Genome Sequencing Center for Infectious Disease"/>
            <person name="Neafsey D."/>
            <person name="Adams J."/>
            <person name="Walker B."/>
            <person name="Young S.K."/>
            <person name="Zeng Q."/>
            <person name="Gargeya S."/>
            <person name="Fitzgerald M."/>
            <person name="Haas B."/>
            <person name="Abouelleil A."/>
            <person name="Alvarado L."/>
            <person name="Chapman S.B."/>
            <person name="Gainer-Dewar J."/>
            <person name="Goldberg J."/>
            <person name="Griggs A."/>
            <person name="Gujja S."/>
            <person name="Hansen M."/>
            <person name="Howarth C."/>
            <person name="Imamovic A."/>
            <person name="Ireland A."/>
            <person name="Larimer J."/>
            <person name="McCowan C."/>
            <person name="Murphy C."/>
            <person name="Pearson M."/>
            <person name="Poon T.W."/>
            <person name="Priest M."/>
            <person name="Roberts A."/>
            <person name="Saif S."/>
            <person name="Shea T."/>
            <person name="Sykes S."/>
            <person name="Wortman J."/>
            <person name="Nusbaum C."/>
            <person name="Birren B."/>
        </authorList>
    </citation>
    <scope>NUCLEOTIDE SEQUENCE [LARGE SCALE GENOMIC DNA]</scope>
    <source>
        <strain evidence="3 4">17X</strain>
    </source>
</reference>
<feature type="region of interest" description="Disordered" evidence="1">
    <location>
        <begin position="1798"/>
        <end position="1834"/>
    </location>
</feature>
<feature type="region of interest" description="Disordered" evidence="1">
    <location>
        <begin position="1"/>
        <end position="77"/>
    </location>
</feature>
<name>V7PG83_PLAYE</name>
<feature type="region of interest" description="Disordered" evidence="1">
    <location>
        <begin position="2289"/>
        <end position="2351"/>
    </location>
</feature>
<feature type="transmembrane region" description="Helical" evidence="2">
    <location>
        <begin position="1593"/>
        <end position="1614"/>
    </location>
</feature>
<feature type="compositionally biased region" description="Basic and acidic residues" evidence="1">
    <location>
        <begin position="2052"/>
        <end position="2061"/>
    </location>
</feature>
<dbReference type="EMBL" id="KI635789">
    <property type="protein sequence ID" value="ETB58449.1"/>
    <property type="molecule type" value="Genomic_DNA"/>
</dbReference>
<keyword evidence="2" id="KW-0472">Membrane</keyword>
<proteinExistence type="predicted"/>
<feature type="compositionally biased region" description="Low complexity" evidence="1">
    <location>
        <begin position="1811"/>
        <end position="1834"/>
    </location>
</feature>
<feature type="compositionally biased region" description="Basic and acidic residues" evidence="1">
    <location>
        <begin position="62"/>
        <end position="73"/>
    </location>
</feature>